<evidence type="ECO:0000313" key="2">
    <source>
        <dbReference type="Proteomes" id="UP000298652"/>
    </source>
</evidence>
<name>A0A4U6TFB4_SETVI</name>
<reference evidence="1" key="1">
    <citation type="submission" date="2019-03" db="EMBL/GenBank/DDBJ databases">
        <title>WGS assembly of Setaria viridis.</title>
        <authorList>
            <person name="Huang P."/>
            <person name="Jenkins J."/>
            <person name="Grimwood J."/>
            <person name="Barry K."/>
            <person name="Healey A."/>
            <person name="Mamidi S."/>
            <person name="Sreedasyam A."/>
            <person name="Shu S."/>
            <person name="Feldman M."/>
            <person name="Wu J."/>
            <person name="Yu Y."/>
            <person name="Chen C."/>
            <person name="Johnson J."/>
            <person name="Rokhsar D."/>
            <person name="Baxter I."/>
            <person name="Schmutz J."/>
            <person name="Brutnell T."/>
            <person name="Kellogg E."/>
        </authorList>
    </citation>
    <scope>NUCLEOTIDE SEQUENCE [LARGE SCALE GENOMIC DNA]</scope>
</reference>
<organism evidence="1 2">
    <name type="scientific">Setaria viridis</name>
    <name type="common">Green bristlegrass</name>
    <name type="synonym">Setaria italica subsp. viridis</name>
    <dbReference type="NCBI Taxonomy" id="4556"/>
    <lineage>
        <taxon>Eukaryota</taxon>
        <taxon>Viridiplantae</taxon>
        <taxon>Streptophyta</taxon>
        <taxon>Embryophyta</taxon>
        <taxon>Tracheophyta</taxon>
        <taxon>Spermatophyta</taxon>
        <taxon>Magnoliopsida</taxon>
        <taxon>Liliopsida</taxon>
        <taxon>Poales</taxon>
        <taxon>Poaceae</taxon>
        <taxon>PACMAD clade</taxon>
        <taxon>Panicoideae</taxon>
        <taxon>Panicodae</taxon>
        <taxon>Paniceae</taxon>
        <taxon>Cenchrinae</taxon>
        <taxon>Setaria</taxon>
    </lineage>
</organism>
<gene>
    <name evidence="1" type="ORF">SEVIR_8G031066v2</name>
</gene>
<evidence type="ECO:0000313" key="1">
    <source>
        <dbReference type="EMBL" id="TKV99238.1"/>
    </source>
</evidence>
<dbReference type="OMA" id="SERRWCN"/>
<dbReference type="AlphaFoldDB" id="A0A4U6TFB4"/>
<sequence>MLNIQNATPAQEISLMDWWLQKREGFNAIKRKGLDSTFMLVSWRIWKERNDRVFKRTTEKNPAELAQVISEEAHLWCVAGAKFLSTLGWPASASSLGQC</sequence>
<proteinExistence type="predicted"/>
<dbReference type="Proteomes" id="UP000298652">
    <property type="component" value="Chromosome 8"/>
</dbReference>
<protein>
    <submittedName>
        <fullName evidence="1">Uncharacterized protein</fullName>
    </submittedName>
</protein>
<accession>A0A4U6TFB4</accession>
<keyword evidence="2" id="KW-1185">Reference proteome</keyword>
<dbReference type="Gramene" id="TKV99238">
    <property type="protein sequence ID" value="TKV99238"/>
    <property type="gene ID" value="SEVIR_8G031066v2"/>
</dbReference>
<dbReference type="EMBL" id="CM016559">
    <property type="protein sequence ID" value="TKV99238.1"/>
    <property type="molecule type" value="Genomic_DNA"/>
</dbReference>